<dbReference type="eggNOG" id="KOG2421">
    <property type="taxonomic scope" value="Eukaryota"/>
</dbReference>
<dbReference type="AlphaFoldDB" id="E9DVX6"/>
<dbReference type="Pfam" id="PF25329">
    <property type="entry name" value="C2_GDE1"/>
    <property type="match status" value="1"/>
</dbReference>
<feature type="domain" description="GP-PDE" evidence="3">
    <location>
        <begin position="494"/>
        <end position="819"/>
    </location>
</feature>
<dbReference type="HOGENOM" id="CLU_005444_2_0_1"/>
<sequence length="832" mass="90567">MRGDSNSLVGDVFLTSIIYSANNTAALTLEMTMREGMSANQAFAFVKIYGVASQSCFYQLRTEHLNFASDQFARLLNALGPKAIDFIQKSDGQGCLPLHYAAQYGLDSVCEAIVSRLITMGGSCVHDTLMSVDLCGQTPLHCAVASGKLSVLGNLLRALSGIGAHEQAMSNARVVLGSVLVLAIRAHAEEMAKMLLEHKPDLLYQSCRGETALYCASQAGYMSMAHLLVRQSSRGEQGIDVAEKTRGWTPLIAACANGHAEIVRLLLQAGAEQDTHDIRGWTALEHAIFRGHHAIAELFKTKPPNHPHDGPAGAIGDVRKEAHLVCNIGEKMLIIHLGSTQGGHCRGLLHLENLSSDNGFHSRQESPMELHISVLGTDSVSRKLQLPILDDQLHKPLVFRVSHDTPLQIMLKLYRCESINSKVLVSSGTSSLDQESLLGGKHESLIRERTIYMLDKETSAPAGTVLLSYVVAKPFPGLPKLGTSNQLGPENASVQLVGHRGCGQNVSSRSFLQIGENTIMSFLSAANLGASFVEVTRDMEAVVYHDFSLSESGTDVPIHDLTLAQYQHVSNTHEPQSSALCNSVESSESLTYTRKKPRAWSSGEESLSKSTELRKRLEYTVDFQAKGFKPNSRGDVVQDSLTTLEEVLLKLPLEVGFNIEIKYPRLHEAAEAGVAPVAININDFIDVALTAVRKFGGKRQIILSSFTPEVCILLSVKQSAHPVMFITNAGKVPMQDQELRAASLQAAVHFARLWNLSGIVFACETFLHCPRLVQFVKNMGLKCASYGLLNNDPANAIAQTVAGIDILMADRVKLIADHLRKHIVLNNSSPRP</sequence>
<dbReference type="OMA" id="FRTDCHY"/>
<dbReference type="Proteomes" id="UP000002499">
    <property type="component" value="Unassembled WGS sequence"/>
</dbReference>
<dbReference type="PROSITE" id="PS50088">
    <property type="entry name" value="ANK_REPEAT"/>
    <property type="match status" value="2"/>
</dbReference>
<name>E9DVX6_METAQ</name>
<dbReference type="InterPro" id="IPR051578">
    <property type="entry name" value="GDPD"/>
</dbReference>
<dbReference type="PROSITE" id="PS50297">
    <property type="entry name" value="ANK_REP_REGION"/>
    <property type="match status" value="1"/>
</dbReference>
<dbReference type="InterPro" id="IPR002110">
    <property type="entry name" value="Ankyrin_rpt"/>
</dbReference>
<keyword evidence="1" id="KW-0378">Hydrolase</keyword>
<dbReference type="InParanoid" id="E9DVX6"/>
<dbReference type="Gene3D" id="3.20.20.190">
    <property type="entry name" value="Phosphatidylinositol (PI) phosphodiesterase"/>
    <property type="match status" value="1"/>
</dbReference>
<dbReference type="Pfam" id="PF12796">
    <property type="entry name" value="Ank_2"/>
    <property type="match status" value="1"/>
</dbReference>
<dbReference type="InterPro" id="IPR036770">
    <property type="entry name" value="Ankyrin_rpt-contain_sf"/>
</dbReference>
<dbReference type="SUPFAM" id="SSF51695">
    <property type="entry name" value="PLC-like phosphodiesterases"/>
    <property type="match status" value="1"/>
</dbReference>
<dbReference type="EMBL" id="GL698477">
    <property type="protein sequence ID" value="EFY92173.1"/>
    <property type="molecule type" value="Genomic_DNA"/>
</dbReference>
<dbReference type="SMART" id="SM00248">
    <property type="entry name" value="ANK"/>
    <property type="match status" value="6"/>
</dbReference>
<dbReference type="PANTHER" id="PTHR22958:SF1">
    <property type="entry name" value="GLYCEROPHOSPHOCHOLINE PHOSPHODIESTERASE GPCPD1"/>
    <property type="match status" value="1"/>
</dbReference>
<protein>
    <submittedName>
        <fullName evidence="4">Ankyrin repeat-containing protein, putative</fullName>
    </submittedName>
</protein>
<feature type="repeat" description="ANK" evidence="2">
    <location>
        <begin position="246"/>
        <end position="278"/>
    </location>
</feature>
<dbReference type="SUPFAM" id="SSF48403">
    <property type="entry name" value="Ankyrin repeat"/>
    <property type="match status" value="1"/>
</dbReference>
<dbReference type="Pfam" id="PF03009">
    <property type="entry name" value="GDPD"/>
    <property type="match status" value="1"/>
</dbReference>
<dbReference type="PRINTS" id="PR01415">
    <property type="entry name" value="ANKYRIN"/>
</dbReference>
<reference evidence="4 5" key="1">
    <citation type="journal article" date="2011" name="PLoS Genet.">
        <title>Genome sequencing and comparative transcriptomics of the model entomopathogenic fungi Metarhizium anisopliae and M. acridum.</title>
        <authorList>
            <person name="Gao Q."/>
            <person name="Jin K."/>
            <person name="Ying S.H."/>
            <person name="Zhang Y."/>
            <person name="Xiao G."/>
            <person name="Shang Y."/>
            <person name="Duan Z."/>
            <person name="Hu X."/>
            <person name="Xie X.Q."/>
            <person name="Zhou G."/>
            <person name="Peng G."/>
            <person name="Luo Z."/>
            <person name="Huang W."/>
            <person name="Wang B."/>
            <person name="Fang W."/>
            <person name="Wang S."/>
            <person name="Zhong Y."/>
            <person name="Ma L.J."/>
            <person name="St Leger R.J."/>
            <person name="Zhao G.P."/>
            <person name="Pei Y."/>
            <person name="Feng M.G."/>
            <person name="Xia Y."/>
            <person name="Wang C."/>
        </authorList>
    </citation>
    <scope>NUCLEOTIDE SEQUENCE [LARGE SCALE GENOMIC DNA]</scope>
    <source>
        <strain evidence="4 5">CQMa 102</strain>
    </source>
</reference>
<organism evidence="5">
    <name type="scientific">Metarhizium acridum (strain CQMa 102)</name>
    <dbReference type="NCBI Taxonomy" id="655827"/>
    <lineage>
        <taxon>Eukaryota</taxon>
        <taxon>Fungi</taxon>
        <taxon>Dikarya</taxon>
        <taxon>Ascomycota</taxon>
        <taxon>Pezizomycotina</taxon>
        <taxon>Sordariomycetes</taxon>
        <taxon>Hypocreomycetidae</taxon>
        <taxon>Hypocreales</taxon>
        <taxon>Clavicipitaceae</taxon>
        <taxon>Metarhizium</taxon>
    </lineage>
</organism>
<dbReference type="InterPro" id="IPR057506">
    <property type="entry name" value="C2_GPCPD1"/>
</dbReference>
<evidence type="ECO:0000259" key="3">
    <source>
        <dbReference type="PROSITE" id="PS51704"/>
    </source>
</evidence>
<evidence type="ECO:0000313" key="4">
    <source>
        <dbReference type="EMBL" id="EFY92173.1"/>
    </source>
</evidence>
<accession>E9DVX6</accession>
<dbReference type="PROSITE" id="PS51704">
    <property type="entry name" value="GP_PDE"/>
    <property type="match status" value="1"/>
</dbReference>
<gene>
    <name evidence="4" type="ORF">MAC_01774</name>
</gene>
<evidence type="ECO:0000313" key="5">
    <source>
        <dbReference type="Proteomes" id="UP000002499"/>
    </source>
</evidence>
<dbReference type="OrthoDB" id="4956549at2759"/>
<dbReference type="GeneID" id="19246085"/>
<dbReference type="GO" id="GO:0047389">
    <property type="term" value="F:glycerophosphocholine phosphodiesterase activity"/>
    <property type="evidence" value="ECO:0007669"/>
    <property type="project" value="TreeGrafter"/>
</dbReference>
<dbReference type="KEGG" id="maw:19246085"/>
<dbReference type="PANTHER" id="PTHR22958">
    <property type="entry name" value="GLYCEROPHOSPHORYL DIESTER PHOSPHODIESTERASE"/>
    <property type="match status" value="1"/>
</dbReference>
<dbReference type="STRING" id="655827.E9DVX6"/>
<dbReference type="Gene3D" id="1.25.40.20">
    <property type="entry name" value="Ankyrin repeat-containing domain"/>
    <property type="match status" value="2"/>
</dbReference>
<evidence type="ECO:0000256" key="1">
    <source>
        <dbReference type="ARBA" id="ARBA00022801"/>
    </source>
</evidence>
<dbReference type="Pfam" id="PF13637">
    <property type="entry name" value="Ank_4"/>
    <property type="match status" value="1"/>
</dbReference>
<dbReference type="GO" id="GO:0046475">
    <property type="term" value="P:glycerophospholipid catabolic process"/>
    <property type="evidence" value="ECO:0007669"/>
    <property type="project" value="TreeGrafter"/>
</dbReference>
<keyword evidence="5" id="KW-1185">Reference proteome</keyword>
<dbReference type="Pfam" id="PF00023">
    <property type="entry name" value="Ank"/>
    <property type="match status" value="1"/>
</dbReference>
<dbReference type="InterPro" id="IPR030395">
    <property type="entry name" value="GP_PDE_dom"/>
</dbReference>
<evidence type="ECO:0000256" key="2">
    <source>
        <dbReference type="PROSITE-ProRule" id="PRU00023"/>
    </source>
</evidence>
<dbReference type="InterPro" id="IPR017946">
    <property type="entry name" value="PLC-like_Pdiesterase_TIM-brl"/>
</dbReference>
<keyword evidence="2" id="KW-0040">ANK repeat</keyword>
<proteinExistence type="predicted"/>
<dbReference type="eggNOG" id="KOG0504">
    <property type="taxonomic scope" value="Eukaryota"/>
</dbReference>
<feature type="repeat" description="ANK" evidence="2">
    <location>
        <begin position="135"/>
        <end position="171"/>
    </location>
</feature>